<dbReference type="RefSeq" id="WP_089247257.1">
    <property type="nucleotide sequence ID" value="NZ_FZPH01000003.1"/>
</dbReference>
<sequence>MAQRKTESGFPVKPVYDQSDLPGDIDKRTGRPGEFPYTRGVYPTMYTSRPWTMRQYAGFGTATESNARYHQLLEHGTMGLSVAFDLPTQMGYDSDDPVAHGEVGKVGVAIDSLADMKTLFDGIPLDKVSTSMTINAPGSVLLLLYQLVAEEAGIPGSALNGTIQNDILKEYIARGTYIFPPKPSLRLVADTFAYCRAEVPKWNTISISGYHMAEAGATPTQEIAFTLANGVDYVRAAIAAGLAVDDFAPRLSFFFVARTTLLEEVAKFRAARRIWARLMRDEFGAQDPKSMMLRFHTQTAGVQLTAQQPEVNLVRVAVQGLGAVLGGTQSLHTNSYDEAIALPTEKAARLALRTQQVLAYETDLTATVDPFAGSYVVEAMTDEIEAGALALMERVASYGSSVDAIEAGFQKNEIETSAYRVAQEIDSGERVVVGLNRFTIAEEEPYEPLRVDPAIEAAQAKRLAAIRESRDGAAVQAALAELKRAAQGTDNVLYPMREALRAYATVGEVCNALREVWGVYRPVERF</sequence>
<dbReference type="Pfam" id="PF01642">
    <property type="entry name" value="MM_CoA_mutase"/>
    <property type="match status" value="1"/>
</dbReference>
<dbReference type="InterPro" id="IPR006099">
    <property type="entry name" value="MeMalonylCoA_mutase_a/b_cat"/>
</dbReference>
<dbReference type="EMBL" id="FZPH01000003">
    <property type="protein sequence ID" value="SNT18856.1"/>
    <property type="molecule type" value="Genomic_DNA"/>
</dbReference>
<reference evidence="5 6" key="1">
    <citation type="submission" date="2017-06" db="EMBL/GenBank/DDBJ databases">
        <authorList>
            <person name="Kim H.J."/>
            <person name="Triplett B.A."/>
        </authorList>
    </citation>
    <scope>NUCLEOTIDE SEQUENCE [LARGE SCALE GENOMIC DNA]</scope>
    <source>
        <strain evidence="5 6">CGMCC 4.5593</strain>
    </source>
</reference>
<accession>A0A239KKF9</accession>
<dbReference type="PANTHER" id="PTHR48101">
    <property type="entry name" value="METHYLMALONYL-COA MUTASE, MITOCHONDRIAL-RELATED"/>
    <property type="match status" value="1"/>
</dbReference>
<feature type="domain" description="Methylmalonyl-CoA mutase alpha/beta chain catalytic" evidence="4">
    <location>
        <begin position="5"/>
        <end position="518"/>
    </location>
</feature>
<protein>
    <submittedName>
        <fullName evidence="5">Methylmalonyl-CoA mutase, N-terminal domain</fullName>
    </submittedName>
</protein>
<keyword evidence="6" id="KW-1185">Reference proteome</keyword>
<dbReference type="Proteomes" id="UP000198362">
    <property type="component" value="Unassembled WGS sequence"/>
</dbReference>
<dbReference type="AlphaFoldDB" id="A0A239KKF9"/>
<dbReference type="NCBIfam" id="TIGR00641">
    <property type="entry name" value="acid_CoA_mut_N"/>
    <property type="match status" value="1"/>
</dbReference>
<dbReference type="InterPro" id="IPR006098">
    <property type="entry name" value="MMCoA_mutase_a_cat"/>
</dbReference>
<evidence type="ECO:0000256" key="1">
    <source>
        <dbReference type="ARBA" id="ARBA00011870"/>
    </source>
</evidence>
<evidence type="ECO:0000313" key="6">
    <source>
        <dbReference type="Proteomes" id="UP000198362"/>
    </source>
</evidence>
<dbReference type="PANTHER" id="PTHR48101:SF1">
    <property type="entry name" value="METHYLMALONYL-COA MUTASE, LARGE SUBUNIT"/>
    <property type="match status" value="1"/>
</dbReference>
<keyword evidence="2" id="KW-0413">Isomerase</keyword>
<gene>
    <name evidence="5" type="ORF">SAMN05421812_103619</name>
</gene>
<dbReference type="InterPro" id="IPR016176">
    <property type="entry name" value="Cbl-dep_enz_cat"/>
</dbReference>
<evidence type="ECO:0000259" key="4">
    <source>
        <dbReference type="Pfam" id="PF01642"/>
    </source>
</evidence>
<dbReference type="Gene3D" id="3.20.20.240">
    <property type="entry name" value="Methylmalonyl-CoA mutase"/>
    <property type="match status" value="1"/>
</dbReference>
<dbReference type="OrthoDB" id="9762378at2"/>
<evidence type="ECO:0000256" key="3">
    <source>
        <dbReference type="SAM" id="MobiDB-lite"/>
    </source>
</evidence>
<proteinExistence type="predicted"/>
<comment type="subunit">
    <text evidence="1">Heterodimer of an alpha and a beta chain.</text>
</comment>
<dbReference type="GO" id="GO:0031419">
    <property type="term" value="F:cobalamin binding"/>
    <property type="evidence" value="ECO:0007669"/>
    <property type="project" value="UniProtKB-KW"/>
</dbReference>
<evidence type="ECO:0000313" key="5">
    <source>
        <dbReference type="EMBL" id="SNT18856.1"/>
    </source>
</evidence>
<organism evidence="5 6">
    <name type="scientific">Asanoa hainanensis</name>
    <dbReference type="NCBI Taxonomy" id="560556"/>
    <lineage>
        <taxon>Bacteria</taxon>
        <taxon>Bacillati</taxon>
        <taxon>Actinomycetota</taxon>
        <taxon>Actinomycetes</taxon>
        <taxon>Micromonosporales</taxon>
        <taxon>Micromonosporaceae</taxon>
        <taxon>Asanoa</taxon>
    </lineage>
</organism>
<name>A0A239KKF9_9ACTN</name>
<feature type="region of interest" description="Disordered" evidence="3">
    <location>
        <begin position="1"/>
        <end position="34"/>
    </location>
</feature>
<dbReference type="GO" id="GO:0004494">
    <property type="term" value="F:methylmalonyl-CoA mutase activity"/>
    <property type="evidence" value="ECO:0007669"/>
    <property type="project" value="UniProtKB-EC"/>
</dbReference>
<evidence type="ECO:0000256" key="2">
    <source>
        <dbReference type="ARBA" id="ARBA00023235"/>
    </source>
</evidence>
<dbReference type="SUPFAM" id="SSF51703">
    <property type="entry name" value="Cobalamin (vitamin B12)-dependent enzymes"/>
    <property type="match status" value="1"/>
</dbReference>